<dbReference type="EMBL" id="MING01000047">
    <property type="protein sequence ID" value="POG06977.1"/>
    <property type="molecule type" value="Genomic_DNA"/>
</dbReference>
<dbReference type="AlphaFoldDB" id="A0A1X1AG56"/>
<evidence type="ECO:0000313" key="1">
    <source>
        <dbReference type="EMBL" id="POG06977.1"/>
    </source>
</evidence>
<evidence type="ECO:0000313" key="2">
    <source>
        <dbReference type="Proteomes" id="UP000237378"/>
    </source>
</evidence>
<dbReference type="RefSeq" id="WP_021784856.1">
    <property type="nucleotide sequence ID" value="NZ_CP047152.1"/>
</dbReference>
<name>A0A1X1AG56_PSEPU</name>
<reference evidence="1 2" key="2">
    <citation type="submission" date="2018-03" db="EMBL/GenBank/DDBJ databases">
        <title>Draft genome of Pseudomonas putida strain KH-18-2.</title>
        <authorList>
            <person name="Yoshizawa S."/>
            <person name="Khan N.H."/>
            <person name="Nishimura M."/>
            <person name="Chiura H.X."/>
            <person name="Ogura Y."/>
            <person name="Hayashi T."/>
            <person name="Kogure K."/>
        </authorList>
    </citation>
    <scope>NUCLEOTIDE SEQUENCE [LARGE SCALE GENOMIC DNA]</scope>
    <source>
        <strain evidence="1 2">KH-18-2</strain>
    </source>
</reference>
<accession>A0A1X1AG56</accession>
<protein>
    <submittedName>
        <fullName evidence="1">Uncharacterized protein</fullName>
    </submittedName>
</protein>
<comment type="caution">
    <text evidence="1">The sequence shown here is derived from an EMBL/GenBank/DDBJ whole genome shotgun (WGS) entry which is preliminary data.</text>
</comment>
<dbReference type="Proteomes" id="UP000237378">
    <property type="component" value="Unassembled WGS sequence"/>
</dbReference>
<reference evidence="1 2" key="1">
    <citation type="submission" date="2016-08" db="EMBL/GenBank/DDBJ databases">
        <authorList>
            <person name="Seilhamer J.J."/>
        </authorList>
    </citation>
    <scope>NUCLEOTIDE SEQUENCE [LARGE SCALE GENOMIC DNA]</scope>
    <source>
        <strain evidence="1 2">KH-18-2</strain>
    </source>
</reference>
<organism evidence="1 2">
    <name type="scientific">Pseudomonas putida</name>
    <name type="common">Arthrobacter siderocapsulatus</name>
    <dbReference type="NCBI Taxonomy" id="303"/>
    <lineage>
        <taxon>Bacteria</taxon>
        <taxon>Pseudomonadati</taxon>
        <taxon>Pseudomonadota</taxon>
        <taxon>Gammaproteobacteria</taxon>
        <taxon>Pseudomonadales</taxon>
        <taxon>Pseudomonadaceae</taxon>
        <taxon>Pseudomonas</taxon>
    </lineage>
</organism>
<sequence>MSEARSFINSHTQSYDSLKADTPMTANQRGKFDVLNAHIVNSVVVGGELVIVGDPTTPSCTSHEAFLMSQAEGIHHLLEVNGAGVDDFLLDNYEMLNSFLAHASMGAGAVSDGWSRHLDAIKETLGQVEQLHRDYLGGGTIKARDEFYAKRMVLFIRLEEQLDRLAAYGSGLRKKGKAKRTLGISTKSYLHSGEIVGYAEKIAGVSKAANLIKKGTYIGIGLDVAATGLSIHQACTLGREDECVQARYVEGGALIGSIGGSAAGGAVGGAIATVVCTAVLGIPTGGSGALACAVLGGTLGGKIGGDKGGQGGEYFGDILYRSVNP</sequence>
<gene>
    <name evidence="1" type="ORF">BGP82_10325</name>
</gene>
<proteinExistence type="predicted"/>